<dbReference type="RefSeq" id="WP_121282381.1">
    <property type="nucleotide sequence ID" value="NZ_RCCK01000010.1"/>
</dbReference>
<evidence type="ECO:0000313" key="1">
    <source>
        <dbReference type="EMBL" id="RLJ79799.1"/>
    </source>
</evidence>
<evidence type="ECO:0000313" key="2">
    <source>
        <dbReference type="EMBL" id="TFB31113.1"/>
    </source>
</evidence>
<reference evidence="1 3" key="1">
    <citation type="submission" date="2018-10" db="EMBL/GenBank/DDBJ databases">
        <title>Genomic Encyclopedia of Archaeal and Bacterial Type Strains, Phase II (KMG-II): from individual species to whole genera.</title>
        <authorList>
            <person name="Goeker M."/>
        </authorList>
    </citation>
    <scope>NUCLEOTIDE SEQUENCE [LARGE SCALE GENOMIC DNA]</scope>
    <source>
        <strain evidence="1 3">DSM 19624</strain>
    </source>
</reference>
<accession>A0A497YEB1</accession>
<keyword evidence="4" id="KW-1185">Reference proteome</keyword>
<sequence>MLIKENLTNRLSSILLTASDLVYSPLDYQINNLQIENESQEYAACTFELNGLKIKHRLSKITPTKTGQFVTIWKRDEAGITTPFTDQDEFDLLIISANSAGHSGQFIFPKGILAKHKIITAKGIEGKRGIRVYPPWDIVTNKQAEKTQQWQTPYFLQIDINGNTDLARAKKLIDNGIQ</sequence>
<dbReference type="Gene3D" id="3.40.1350.140">
    <property type="entry name" value="MepB-like"/>
    <property type="match status" value="1"/>
</dbReference>
<dbReference type="InterPro" id="IPR011235">
    <property type="entry name" value="MepB-like"/>
</dbReference>
<evidence type="ECO:0000313" key="4">
    <source>
        <dbReference type="Proteomes" id="UP000297429"/>
    </source>
</evidence>
<name>A0A497YEB1_9SPHI</name>
<organism evidence="1 3">
    <name type="scientific">Pedobacter alluvionis</name>
    <dbReference type="NCBI Taxonomy" id="475253"/>
    <lineage>
        <taxon>Bacteria</taxon>
        <taxon>Pseudomonadati</taxon>
        <taxon>Bacteroidota</taxon>
        <taxon>Sphingobacteriia</taxon>
        <taxon>Sphingobacteriales</taxon>
        <taxon>Sphingobacteriaceae</taxon>
        <taxon>Pedobacter</taxon>
    </lineage>
</organism>
<dbReference type="EMBL" id="SOPX01000002">
    <property type="protein sequence ID" value="TFB31113.1"/>
    <property type="molecule type" value="Genomic_DNA"/>
</dbReference>
<evidence type="ECO:0000313" key="3">
    <source>
        <dbReference type="Proteomes" id="UP000273898"/>
    </source>
</evidence>
<evidence type="ECO:0008006" key="5">
    <source>
        <dbReference type="Google" id="ProtNLM"/>
    </source>
</evidence>
<proteinExistence type="predicted"/>
<protein>
    <recommendedName>
        <fullName evidence="5">MepB protein</fullName>
    </recommendedName>
</protein>
<dbReference type="Pfam" id="PF08877">
    <property type="entry name" value="MepB-like"/>
    <property type="match status" value="1"/>
</dbReference>
<dbReference type="InterPro" id="IPR038231">
    <property type="entry name" value="MepB-like_sf"/>
</dbReference>
<reference evidence="2 4" key="2">
    <citation type="submission" date="2019-03" db="EMBL/GenBank/DDBJ databases">
        <authorList>
            <person name="He R.-H."/>
        </authorList>
    </citation>
    <scope>NUCLEOTIDE SEQUENCE [LARGE SCALE GENOMIC DNA]</scope>
    <source>
        <strain evidence="2 4">DSM 19624</strain>
    </source>
</reference>
<dbReference type="Proteomes" id="UP000273898">
    <property type="component" value="Unassembled WGS sequence"/>
</dbReference>
<comment type="caution">
    <text evidence="1">The sequence shown here is derived from an EMBL/GenBank/DDBJ whole genome shotgun (WGS) entry which is preliminary data.</text>
</comment>
<dbReference type="PIRSF" id="PIRSF032285">
    <property type="entry name" value="UCP032285"/>
    <property type="match status" value="1"/>
</dbReference>
<gene>
    <name evidence="1" type="ORF">BCL90_0509</name>
    <name evidence="2" type="ORF">E3V97_10890</name>
</gene>
<dbReference type="Proteomes" id="UP000297429">
    <property type="component" value="Unassembled WGS sequence"/>
</dbReference>
<dbReference type="AlphaFoldDB" id="A0A497YEB1"/>
<dbReference type="EMBL" id="RCCK01000010">
    <property type="protein sequence ID" value="RLJ79799.1"/>
    <property type="molecule type" value="Genomic_DNA"/>
</dbReference>
<dbReference type="OrthoDB" id="4954833at2"/>